<dbReference type="GO" id="GO:0008381">
    <property type="term" value="F:mechanosensitive monoatomic ion channel activity"/>
    <property type="evidence" value="ECO:0007669"/>
    <property type="project" value="InterPro"/>
</dbReference>
<accession>A0A024GTJ9</accession>
<reference evidence="9 10" key="1">
    <citation type="submission" date="2012-05" db="EMBL/GenBank/DDBJ databases">
        <title>Recombination and specialization in a pathogen metapopulation.</title>
        <authorList>
            <person name="Gardiner A."/>
            <person name="Kemen E."/>
            <person name="Schultz-Larsen T."/>
            <person name="MacLean D."/>
            <person name="Van Oosterhout C."/>
            <person name="Jones J.D.G."/>
        </authorList>
    </citation>
    <scope>NUCLEOTIDE SEQUENCE [LARGE SCALE GENOMIC DNA]</scope>
    <source>
        <strain evidence="9 10">Ac Nc2</strain>
    </source>
</reference>
<dbReference type="PANTHER" id="PTHR13167">
    <property type="entry name" value="PIEZO-TYPE MECHANOSENSITIVE ION CHANNEL COMPONENT"/>
    <property type="match status" value="1"/>
</dbReference>
<feature type="transmembrane region" description="Helical" evidence="7">
    <location>
        <begin position="1455"/>
        <end position="1473"/>
    </location>
</feature>
<evidence type="ECO:0000256" key="1">
    <source>
        <dbReference type="ARBA" id="ARBA00004141"/>
    </source>
</evidence>
<feature type="domain" description="Fibronectin type-III" evidence="8">
    <location>
        <begin position="657"/>
        <end position="757"/>
    </location>
</feature>
<dbReference type="InterPro" id="IPR036116">
    <property type="entry name" value="FN3_sf"/>
</dbReference>
<dbReference type="InterPro" id="IPR056770">
    <property type="entry name" value="Piezo_THU9_anchor"/>
</dbReference>
<feature type="transmembrane region" description="Helical" evidence="7">
    <location>
        <begin position="1635"/>
        <end position="1655"/>
    </location>
</feature>
<dbReference type="InterPro" id="IPR027272">
    <property type="entry name" value="Piezo"/>
</dbReference>
<dbReference type="SUPFAM" id="SSF49265">
    <property type="entry name" value="Fibronectin type III"/>
    <property type="match status" value="1"/>
</dbReference>
<feature type="transmembrane region" description="Helical" evidence="7">
    <location>
        <begin position="472"/>
        <end position="489"/>
    </location>
</feature>
<evidence type="ECO:0000256" key="4">
    <source>
        <dbReference type="ARBA" id="ARBA00022989"/>
    </source>
</evidence>
<dbReference type="InterPro" id="IPR003961">
    <property type="entry name" value="FN3_dom"/>
</dbReference>
<evidence type="ECO:0000256" key="5">
    <source>
        <dbReference type="ARBA" id="ARBA00023136"/>
    </source>
</evidence>
<feature type="transmembrane region" description="Helical" evidence="7">
    <location>
        <begin position="1517"/>
        <end position="1541"/>
    </location>
</feature>
<dbReference type="GO" id="GO:0005261">
    <property type="term" value="F:monoatomic cation channel activity"/>
    <property type="evidence" value="ECO:0007669"/>
    <property type="project" value="TreeGrafter"/>
</dbReference>
<evidence type="ECO:0000256" key="3">
    <source>
        <dbReference type="ARBA" id="ARBA00022692"/>
    </source>
</evidence>
<gene>
    <name evidence="9" type="ORF">BN9_119350</name>
</gene>
<sequence>MSCVAMVIALEHINAIGGTYIVIIVGVRPFVRSWKSLWIPLFWFSSLVIMAKYIYQLGIFNGQHSHHVDIISSTWQNGEKNLAFLPWLTRLRRWIGIPWLPEEHFLEGKKMTFRHLLFPQIWIMLFCFMARITEYWRLQTIQTIRHQQACSSVQPHDNEGYNTHTGSHSVIQNEETAEALSISKAHRNDKALPTVLQSVRECEGDSPFEDQRFAAIDLTREKSFYPDLLASNDEEFMLMSVLQKWILETAAFDVLGALMAISAFLHCDVSSIIYICLVFRLMRAQKPSFKRCEGQCIIIFVSLVIGIEYGSLLILSPLSPIPMAFKSNHIWSQYLLFKLEMKWALLVDFFILIQLYLLVEANSGQNITCNWFSSCFLLCRSNAGIKQAKASVLQRENTNIPKSNLCTETNKYGDPSLLKAPSRNITWQGIASGQFLCNVRSNMRAYLLLWLISTWLPITLVTAFIININNCGFVSAFYGVTAVYMLYHIDHARMISTLWLWQLRYCNWLHLLLLLVADFPLLRDIFNHNGAHCVYGSTEANTCVNMANLTGIYSQSFPYGPLVVFIMLAVQGQLMKMAEYKEFSSSLQNQNGSEAAKRRDLLYFHQHREKVRQWFYLKSEKKTAIQRLKLTVNKSVHKMEELLDIAMGLNYSLPPMAPEEVQVVTNLTTHTSISIYWKPPTNSVHTIRSYRIYYQRFPSTTILGDYSLYSEVQGSDTQGRIDGLRPGASYQFKVTAVSRMGEGPMSVATTPSSTLAFRLDDNCTAGWMKYRREPVAGARFRSLFRYFRAVYLNRYVVIDEHQLVIYRNEEAALRHRTRVAAEERKRKTQPRKKKPTKRPLRRQCILWRDVLSFELSAKQIRFDDVSPRLYCFILYVRSAHTLQHSPQDQVAHEFYRDHSISEVHTVTKFTLQAESSRGFKKFLSAMAFAVPKGVVGQSVLKTLRKIGLPDPTAVSTTSKLDACEKELLNVFSSGNAHRRGTRTSVGDEAVSEYSSEQGESTFNDSEGLNYDNYDTGFQSWLLTCRLPVYIWLHRHQDAIGKADTPAYELDDPCDPTVLELLGVIINNLKCRSELVCFVVIIVCFSAQADFFNFLIVIFTFCYVVFEHPNASAFCWRALLLYTCVILLLRYMFQLTIFCQYVNDQGMYIPSISPRCSSPSLTQLSRVKAIQPMVLIGIYKMDGGLLRDTKTIFSGLKWNLYVVLSLCWHIYELKRRGLWMTASAPETHVDDQTHTITAQEAEIMESLQHLYSIVDSPISVKDSLIGNESDHNASKPIQQTLLKKTSSIQFDSYSFKAIDTNANDSNLRDSNYNASEIDCVKLQKEGDDLLFDSGDQSGQKVAHSIDENTRNLKHMHASQPFPKCITKCSSVYAYFETLLTQPPPHWDRCNDTTMQMYKPGRDYYTPSLVVSLLSYGYALIFFNALGEPDRDNRGGSNWASTSTSINLSPGIETSGIFSGNLVLLVIMQLILAIWDRIAYLCRSILYKLILQYVYAAILLISIWLLVPYHTEIYFQERIFLVILYLIHMTYLWFGGLQIRYGYRVYRGLRYKSSDEHTFSWKCLEIFFPIYRLAPFLFELRALLDYLCTRTSLTWYHWITLEDAAAHFFCVKLEMNDRSKNTKILNGLHRQPLSRKLFSAGIMLLFLYICLITPLAVFSSLNPNTKSNAVKLATVSFGIGDKKGILFVLYRNRQLRSPRYADKNISYTTSTGDIQKVSVYTFSESLWDASPPQIDSLTRLLNQSQEHKRLPLCFGITFEFLRSGPDDFETTKITYTVPMMPKQRQLLMQVMMADFSNVSNTSIQIPTLYPPVLQLTAIKGIRRRTLAMQNVRLRRNIRGTHSWWSLEPEGVKSQTPLDPIGCGADAKKDTLCLITVSDLIVKGLRKWGFDFYGLTALYFFVLITIGDTVKTFFRGRLYNVQYTEIPEPDHILELIQGIYLVREENYVGHLKDEVRIFETLIRLLRSPETLLHVTGTNVIHLRPMRGIDKDKSE</sequence>
<dbReference type="Pfam" id="PF12166">
    <property type="entry name" value="Piezo_cap"/>
    <property type="match status" value="1"/>
</dbReference>
<dbReference type="Pfam" id="PF00041">
    <property type="entry name" value="fn3"/>
    <property type="match status" value="1"/>
</dbReference>
<protein>
    <recommendedName>
        <fullName evidence="8">Fibronectin type-III domain-containing protein</fullName>
    </recommendedName>
</protein>
<comment type="similarity">
    <text evidence="2">Belongs to the PIEZO (TC 1.A.75) family.</text>
</comment>
<comment type="caution">
    <text evidence="9">The sequence shown here is derived from an EMBL/GenBank/DDBJ whole genome shotgun (WGS) entry which is preliminary data.</text>
</comment>
<dbReference type="Pfam" id="PF23188">
    <property type="entry name" value="THU_Piezo1"/>
    <property type="match status" value="1"/>
</dbReference>
<dbReference type="EMBL" id="CAIX01000443">
    <property type="protein sequence ID" value="CCI50278.1"/>
    <property type="molecule type" value="Genomic_DNA"/>
</dbReference>
<feature type="region of interest" description="Disordered" evidence="6">
    <location>
        <begin position="817"/>
        <end position="839"/>
    </location>
</feature>
<name>A0A024GTJ9_9STRA</name>
<dbReference type="GO" id="GO:0016020">
    <property type="term" value="C:membrane"/>
    <property type="evidence" value="ECO:0007669"/>
    <property type="project" value="UniProtKB-SubCell"/>
</dbReference>
<dbReference type="OrthoDB" id="303066at2759"/>
<dbReference type="GO" id="GO:0042391">
    <property type="term" value="P:regulation of membrane potential"/>
    <property type="evidence" value="ECO:0007669"/>
    <property type="project" value="TreeGrafter"/>
</dbReference>
<evidence type="ECO:0000256" key="2">
    <source>
        <dbReference type="ARBA" id="ARBA00007821"/>
    </source>
</evidence>
<feature type="compositionally biased region" description="Basic residues" evidence="6">
    <location>
        <begin position="826"/>
        <end position="839"/>
    </location>
</feature>
<dbReference type="GO" id="GO:0071260">
    <property type="term" value="P:cellular response to mechanical stimulus"/>
    <property type="evidence" value="ECO:0007669"/>
    <property type="project" value="TreeGrafter"/>
</dbReference>
<dbReference type="PROSITE" id="PS50853">
    <property type="entry name" value="FN3"/>
    <property type="match status" value="1"/>
</dbReference>
<feature type="transmembrane region" description="Helical" evidence="7">
    <location>
        <begin position="254"/>
        <end position="277"/>
    </location>
</feature>
<evidence type="ECO:0000256" key="6">
    <source>
        <dbReference type="SAM" id="MobiDB-lite"/>
    </source>
</evidence>
<dbReference type="Proteomes" id="UP000053237">
    <property type="component" value="Unassembled WGS sequence"/>
</dbReference>
<dbReference type="Gene3D" id="2.60.40.10">
    <property type="entry name" value="Immunoglobulins"/>
    <property type="match status" value="1"/>
</dbReference>
<feature type="transmembrane region" description="Helical" evidence="7">
    <location>
        <begin position="1885"/>
        <end position="1904"/>
    </location>
</feature>
<keyword evidence="4 7" id="KW-1133">Transmembrane helix</keyword>
<evidence type="ECO:0000313" key="9">
    <source>
        <dbReference type="EMBL" id="CCI50278.1"/>
    </source>
</evidence>
<feature type="transmembrane region" description="Helical" evidence="7">
    <location>
        <begin position="1402"/>
        <end position="1424"/>
    </location>
</feature>
<dbReference type="InterPro" id="IPR013783">
    <property type="entry name" value="Ig-like_fold"/>
</dbReference>
<keyword evidence="5 7" id="KW-0472">Membrane</keyword>
<proteinExistence type="inferred from homology"/>
<feature type="transmembrane region" description="Helical" evidence="7">
    <location>
        <begin position="1190"/>
        <end position="1210"/>
    </location>
</feature>
<feature type="transmembrane region" description="Helical" evidence="7">
    <location>
        <begin position="1117"/>
        <end position="1137"/>
    </location>
</feature>
<dbReference type="Pfam" id="PF24874">
    <property type="entry name" value="Piezo_THU9_anchor"/>
    <property type="match status" value="1"/>
</dbReference>
<feature type="transmembrane region" description="Helical" evidence="7">
    <location>
        <begin position="37"/>
        <end position="55"/>
    </location>
</feature>
<dbReference type="InParanoid" id="A0A024GTJ9"/>
<dbReference type="SMART" id="SM00060">
    <property type="entry name" value="FN3"/>
    <property type="match status" value="1"/>
</dbReference>
<evidence type="ECO:0000256" key="7">
    <source>
        <dbReference type="SAM" id="Phobius"/>
    </source>
</evidence>
<dbReference type="GO" id="GO:0050982">
    <property type="term" value="P:detection of mechanical stimulus"/>
    <property type="evidence" value="ECO:0007669"/>
    <property type="project" value="TreeGrafter"/>
</dbReference>
<feature type="transmembrane region" description="Helical" evidence="7">
    <location>
        <begin position="116"/>
        <end position="133"/>
    </location>
</feature>
<feature type="transmembrane region" description="Helical" evidence="7">
    <location>
        <begin position="1077"/>
        <end position="1105"/>
    </location>
</feature>
<feature type="transmembrane region" description="Helical" evidence="7">
    <location>
        <begin position="341"/>
        <end position="359"/>
    </location>
</feature>
<feature type="transmembrane region" description="Helical" evidence="7">
    <location>
        <begin position="1485"/>
        <end position="1505"/>
    </location>
</feature>
<feature type="transmembrane region" description="Helical" evidence="7">
    <location>
        <begin position="445"/>
        <end position="466"/>
    </location>
</feature>
<keyword evidence="10" id="KW-1185">Reference proteome</keyword>
<dbReference type="STRING" id="65357.A0A024GTJ9"/>
<comment type="subcellular location">
    <subcellularLocation>
        <location evidence="1">Membrane</location>
        <topology evidence="1">Multi-pass membrane protein</topology>
    </subcellularLocation>
</comment>
<feature type="transmembrane region" description="Helical" evidence="7">
    <location>
        <begin position="12"/>
        <end position="31"/>
    </location>
</feature>
<dbReference type="InterPro" id="IPR056768">
    <property type="entry name" value="THU_Piezo"/>
</dbReference>
<feature type="transmembrane region" description="Helical" evidence="7">
    <location>
        <begin position="297"/>
        <end position="321"/>
    </location>
</feature>
<keyword evidence="3 7" id="KW-0812">Transmembrane</keyword>
<dbReference type="CDD" id="cd00063">
    <property type="entry name" value="FN3"/>
    <property type="match status" value="1"/>
</dbReference>
<dbReference type="PANTHER" id="PTHR13167:SF25">
    <property type="entry name" value="PIEZO-TYPE MECHANOSENSITIVE ION CHANNEL COMPONENT"/>
    <property type="match status" value="1"/>
</dbReference>
<organism evidence="9 10">
    <name type="scientific">Albugo candida</name>
    <dbReference type="NCBI Taxonomy" id="65357"/>
    <lineage>
        <taxon>Eukaryota</taxon>
        <taxon>Sar</taxon>
        <taxon>Stramenopiles</taxon>
        <taxon>Oomycota</taxon>
        <taxon>Peronosporomycetes</taxon>
        <taxon>Albuginales</taxon>
        <taxon>Albuginaceae</taxon>
        <taxon>Albugo</taxon>
    </lineage>
</organism>
<evidence type="ECO:0000259" key="8">
    <source>
        <dbReference type="PROSITE" id="PS50853"/>
    </source>
</evidence>
<dbReference type="InterPro" id="IPR031334">
    <property type="entry name" value="Piezo_cap_dom"/>
</dbReference>
<evidence type="ECO:0000313" key="10">
    <source>
        <dbReference type="Proteomes" id="UP000053237"/>
    </source>
</evidence>